<organism evidence="2 3">
    <name type="scientific">endosymbiont of Escarpia spicata</name>
    <dbReference type="NCBI Taxonomy" id="2200908"/>
    <lineage>
        <taxon>Bacteria</taxon>
        <taxon>Pseudomonadati</taxon>
        <taxon>Pseudomonadota</taxon>
        <taxon>Gammaproteobacteria</taxon>
        <taxon>sulfur-oxidizing symbionts</taxon>
    </lineage>
</organism>
<dbReference type="SUPFAM" id="SSF143120">
    <property type="entry name" value="YefM-like"/>
    <property type="match status" value="1"/>
</dbReference>
<evidence type="ECO:0000313" key="2">
    <source>
        <dbReference type="EMBL" id="RDH86774.1"/>
    </source>
</evidence>
<gene>
    <name evidence="2" type="ORF">DIZ78_07745</name>
</gene>
<sequence>MKNVSISEFRANLLKYLRVVQNGEQLNVTSKGTPLATLTPPVSQHKTSRAKLRKLANTAIIHDVLSPIDDSWDAMK</sequence>
<name>A0A370DPC6_9GAMM</name>
<dbReference type="AlphaFoldDB" id="A0A370DPC6"/>
<evidence type="ECO:0000313" key="3">
    <source>
        <dbReference type="Proteomes" id="UP000254771"/>
    </source>
</evidence>
<proteinExistence type="inferred from homology"/>
<reference evidence="2 3" key="1">
    <citation type="journal article" date="2018" name="ISME J.">
        <title>Endosymbiont genomes yield clues of tubeworm success.</title>
        <authorList>
            <person name="Li Y."/>
            <person name="Liles M.R."/>
            <person name="Halanych K.M."/>
        </authorList>
    </citation>
    <scope>NUCLEOTIDE SEQUENCE [LARGE SCALE GENOMIC DNA]</scope>
    <source>
        <strain evidence="2">A1462</strain>
    </source>
</reference>
<evidence type="ECO:0000256" key="1">
    <source>
        <dbReference type="ARBA" id="ARBA00009981"/>
    </source>
</evidence>
<dbReference type="NCBIfam" id="TIGR01552">
    <property type="entry name" value="phd_fam"/>
    <property type="match status" value="1"/>
</dbReference>
<keyword evidence="3" id="KW-1185">Reference proteome</keyword>
<dbReference type="Proteomes" id="UP000254771">
    <property type="component" value="Unassembled WGS sequence"/>
</dbReference>
<protein>
    <submittedName>
        <fullName evidence="2">Type II toxin-antitoxin system prevent-host-death family antitoxin</fullName>
    </submittedName>
</protein>
<dbReference type="Gene3D" id="3.40.1620.10">
    <property type="entry name" value="YefM-like domain"/>
    <property type="match status" value="1"/>
</dbReference>
<accession>A0A370DPC6</accession>
<dbReference type="InterPro" id="IPR036165">
    <property type="entry name" value="YefM-like_sf"/>
</dbReference>
<comment type="caution">
    <text evidence="2">The sequence shown here is derived from an EMBL/GenBank/DDBJ whole genome shotgun (WGS) entry which is preliminary data.</text>
</comment>
<dbReference type="EMBL" id="QFXE01000008">
    <property type="protein sequence ID" value="RDH86774.1"/>
    <property type="molecule type" value="Genomic_DNA"/>
</dbReference>
<comment type="similarity">
    <text evidence="1">Belongs to the phD/YefM antitoxin family.</text>
</comment>